<dbReference type="PRINTS" id="PR00420">
    <property type="entry name" value="RNGMNOXGNASE"/>
</dbReference>
<dbReference type="RefSeq" id="WP_020635291.1">
    <property type="nucleotide sequence ID" value="NZ_KB913032.1"/>
</dbReference>
<dbReference type="OrthoDB" id="3217377at2"/>
<feature type="domain" description="FAD-binding" evidence="5">
    <location>
        <begin position="3"/>
        <end position="163"/>
    </location>
</feature>
<dbReference type="GO" id="GO:0071949">
    <property type="term" value="F:FAD binding"/>
    <property type="evidence" value="ECO:0007669"/>
    <property type="project" value="InterPro"/>
</dbReference>
<protein>
    <submittedName>
        <fullName evidence="6">FAD-dependent monooxygenase</fullName>
    </submittedName>
</protein>
<dbReference type="Gene3D" id="3.50.50.60">
    <property type="entry name" value="FAD/NAD(P)-binding domain"/>
    <property type="match status" value="1"/>
</dbReference>
<dbReference type="InterPro" id="IPR036188">
    <property type="entry name" value="FAD/NAD-bd_sf"/>
</dbReference>
<evidence type="ECO:0000256" key="1">
    <source>
        <dbReference type="ARBA" id="ARBA00022630"/>
    </source>
</evidence>
<feature type="domain" description="FAD-binding" evidence="5">
    <location>
        <begin position="283"/>
        <end position="317"/>
    </location>
</feature>
<evidence type="ECO:0000256" key="4">
    <source>
        <dbReference type="ARBA" id="ARBA00023033"/>
    </source>
</evidence>
<gene>
    <name evidence="6" type="ORF">CFP75_03655</name>
</gene>
<dbReference type="EMBL" id="NMQU01000013">
    <property type="protein sequence ID" value="OXM54181.1"/>
    <property type="molecule type" value="Genomic_DNA"/>
</dbReference>
<organism evidence="6 7">
    <name type="scientific">Amycolatopsis alba DSM 44262</name>
    <dbReference type="NCBI Taxonomy" id="1125972"/>
    <lineage>
        <taxon>Bacteria</taxon>
        <taxon>Bacillati</taxon>
        <taxon>Actinomycetota</taxon>
        <taxon>Actinomycetes</taxon>
        <taxon>Pseudonocardiales</taxon>
        <taxon>Pseudonocardiaceae</taxon>
        <taxon>Amycolatopsis</taxon>
    </lineage>
</organism>
<keyword evidence="3" id="KW-0560">Oxidoreductase</keyword>
<evidence type="ECO:0000259" key="5">
    <source>
        <dbReference type="Pfam" id="PF01494"/>
    </source>
</evidence>
<evidence type="ECO:0000313" key="7">
    <source>
        <dbReference type="Proteomes" id="UP000215563"/>
    </source>
</evidence>
<evidence type="ECO:0000256" key="3">
    <source>
        <dbReference type="ARBA" id="ARBA00023002"/>
    </source>
</evidence>
<dbReference type="SUPFAM" id="SSF51905">
    <property type="entry name" value="FAD/NAD(P)-binding domain"/>
    <property type="match status" value="1"/>
</dbReference>
<dbReference type="PANTHER" id="PTHR46972">
    <property type="entry name" value="MONOOXYGENASE ASQM-RELATED"/>
    <property type="match status" value="1"/>
</dbReference>
<evidence type="ECO:0000256" key="2">
    <source>
        <dbReference type="ARBA" id="ARBA00022827"/>
    </source>
</evidence>
<keyword evidence="2" id="KW-0274">FAD</keyword>
<keyword evidence="1" id="KW-0285">Flavoprotein</keyword>
<proteinExistence type="predicted"/>
<dbReference type="Pfam" id="PF01494">
    <property type="entry name" value="FAD_binding_3"/>
    <property type="match status" value="2"/>
</dbReference>
<dbReference type="PANTHER" id="PTHR46972:SF1">
    <property type="entry name" value="FAD DEPENDENT OXIDOREDUCTASE DOMAIN-CONTAINING PROTEIN"/>
    <property type="match status" value="1"/>
</dbReference>
<keyword evidence="7" id="KW-1185">Reference proteome</keyword>
<evidence type="ECO:0000313" key="6">
    <source>
        <dbReference type="EMBL" id="OXM54181.1"/>
    </source>
</evidence>
<dbReference type="InterPro" id="IPR002938">
    <property type="entry name" value="FAD-bd"/>
</dbReference>
<accession>A0A229S611</accession>
<sequence length="367" mass="39114">MTTIIGAGLGGLMLARVLHVHGIPATVYEAESSPAARRQGGLLDIHPWNGRPAIEAAGLIEEFRELVLPGRESYRLLDRTGSVLLDLPDNGTGVRPEVPRGALRQLLLDSLPADTVRWGHKVTGVRSVGGNRHEVAFADGTTITTGLLVGADGAWSRVRPMLSDATPDYVGIAVVETFLFDADNRHADAAKAVGSGSLFALAPGRGLLAHREDGGTLHIYAQLKKPQDWLHGNDPATMTAQVVKEYEGWAPAITALITDSDTEPVLRRLFTLPAGHRWERVPGVTLLGDAAHLRPPNGEGANTAMQDAAELAKALATYPDDVETALAEHEQGMFARTAAVAEDDDVYSMMIGDEAPHSMLALMTGSE</sequence>
<reference evidence="6 7" key="1">
    <citation type="submission" date="2017-07" db="EMBL/GenBank/DDBJ databases">
        <title>Amycolatopsis alba DSM 44262 Genome sequencing and assembly.</title>
        <authorList>
            <person name="Kaur N."/>
            <person name="Mayilraj S."/>
        </authorList>
    </citation>
    <scope>NUCLEOTIDE SEQUENCE [LARGE SCALE GENOMIC DNA]</scope>
    <source>
        <strain evidence="6 7">DSM 44262</strain>
    </source>
</reference>
<dbReference type="GO" id="GO:0004497">
    <property type="term" value="F:monooxygenase activity"/>
    <property type="evidence" value="ECO:0007669"/>
    <property type="project" value="UniProtKB-KW"/>
</dbReference>
<dbReference type="Proteomes" id="UP000215563">
    <property type="component" value="Unassembled WGS sequence"/>
</dbReference>
<name>A0A229S611_AMYAL</name>
<keyword evidence="4 6" id="KW-0503">Monooxygenase</keyword>
<comment type="caution">
    <text evidence="6">The sequence shown here is derived from an EMBL/GenBank/DDBJ whole genome shotgun (WGS) entry which is preliminary data.</text>
</comment>
<dbReference type="AlphaFoldDB" id="A0A229S611"/>